<dbReference type="EMBL" id="JACHWX010000011">
    <property type="protein sequence ID" value="MBB3057166.1"/>
    <property type="molecule type" value="Genomic_DNA"/>
</dbReference>
<feature type="region of interest" description="Disordered" evidence="1">
    <location>
        <begin position="1"/>
        <end position="38"/>
    </location>
</feature>
<dbReference type="AlphaFoldDB" id="A0A839SH51"/>
<proteinExistence type="predicted"/>
<evidence type="ECO:0000256" key="1">
    <source>
        <dbReference type="SAM" id="MobiDB-lite"/>
    </source>
</evidence>
<dbReference type="Proteomes" id="UP000539265">
    <property type="component" value="Unassembled WGS sequence"/>
</dbReference>
<evidence type="ECO:0000313" key="2">
    <source>
        <dbReference type="EMBL" id="MBB3057166.1"/>
    </source>
</evidence>
<accession>A0A839SH51</accession>
<reference evidence="2" key="1">
    <citation type="submission" date="2020-08" db="EMBL/GenBank/DDBJ databases">
        <title>Genomic Encyclopedia of Type Strains, Phase III (KMG-III): the genomes of soil and plant-associated and newly described type strains.</title>
        <authorList>
            <person name="Whitman W."/>
        </authorList>
    </citation>
    <scope>NUCLEOTIDE SEQUENCE [LARGE SCALE GENOMIC DNA]</scope>
    <source>
        <strain evidence="2">CECT 8628</strain>
    </source>
</reference>
<name>A0A839SH51_9SPHI</name>
<gene>
    <name evidence="2" type="ORF">FHS11_003594</name>
</gene>
<comment type="caution">
    <text evidence="2">The sequence shown here is derived from an EMBL/GenBank/DDBJ whole genome shotgun (WGS) entry which is preliminary data.</text>
</comment>
<keyword evidence="3" id="KW-1185">Reference proteome</keyword>
<protein>
    <submittedName>
        <fullName evidence="2">Uncharacterized protein</fullName>
    </submittedName>
</protein>
<sequence>MVDQEAGFNKSVINEQGRSCAERKRKREKPTMSECSLE</sequence>
<organism evidence="2 3">
    <name type="scientific">Mucilaginibacter gotjawali</name>
    <dbReference type="NCBI Taxonomy" id="1550579"/>
    <lineage>
        <taxon>Bacteria</taxon>
        <taxon>Pseudomonadati</taxon>
        <taxon>Bacteroidota</taxon>
        <taxon>Sphingobacteriia</taxon>
        <taxon>Sphingobacteriales</taxon>
        <taxon>Sphingobacteriaceae</taxon>
        <taxon>Mucilaginibacter</taxon>
    </lineage>
</organism>
<evidence type="ECO:0000313" key="3">
    <source>
        <dbReference type="Proteomes" id="UP000539265"/>
    </source>
</evidence>